<reference evidence="2 3" key="1">
    <citation type="submission" date="2016-07" db="EMBL/GenBank/DDBJ databases">
        <title>Pervasive Adenine N6-methylation of Active Genes in Fungi.</title>
        <authorList>
            <consortium name="DOE Joint Genome Institute"/>
            <person name="Mondo S.J."/>
            <person name="Dannebaum R.O."/>
            <person name="Kuo R.C."/>
            <person name="Labutti K."/>
            <person name="Haridas S."/>
            <person name="Kuo A."/>
            <person name="Salamov A."/>
            <person name="Ahrendt S.R."/>
            <person name="Lipzen A."/>
            <person name="Sullivan W."/>
            <person name="Andreopoulos W.B."/>
            <person name="Clum A."/>
            <person name="Lindquist E."/>
            <person name="Daum C."/>
            <person name="Ramamoorthy G.K."/>
            <person name="Gryganskyi A."/>
            <person name="Culley D."/>
            <person name="Magnuson J.K."/>
            <person name="James T.Y."/>
            <person name="O'Malley M.A."/>
            <person name="Stajich J.E."/>
            <person name="Spatafora J.W."/>
            <person name="Visel A."/>
            <person name="Grigoriev I.V."/>
        </authorList>
    </citation>
    <scope>NUCLEOTIDE SEQUENCE [LARGE SCALE GENOMIC DNA]</scope>
    <source>
        <strain evidence="2 3">PL171</strain>
    </source>
</reference>
<proteinExistence type="predicted"/>
<name>A0A1Y2HKP6_9FUNG</name>
<evidence type="ECO:0000313" key="3">
    <source>
        <dbReference type="Proteomes" id="UP000193411"/>
    </source>
</evidence>
<feature type="transmembrane region" description="Helical" evidence="1">
    <location>
        <begin position="207"/>
        <end position="233"/>
    </location>
</feature>
<accession>A0A1Y2HKP6</accession>
<keyword evidence="1" id="KW-1133">Transmembrane helix</keyword>
<dbReference type="Proteomes" id="UP000193411">
    <property type="component" value="Unassembled WGS sequence"/>
</dbReference>
<feature type="transmembrane region" description="Helical" evidence="1">
    <location>
        <begin position="20"/>
        <end position="44"/>
    </location>
</feature>
<dbReference type="EMBL" id="MCFL01000024">
    <property type="protein sequence ID" value="ORZ35129.1"/>
    <property type="molecule type" value="Genomic_DNA"/>
</dbReference>
<keyword evidence="1" id="KW-0812">Transmembrane</keyword>
<comment type="caution">
    <text evidence="2">The sequence shown here is derived from an EMBL/GenBank/DDBJ whole genome shotgun (WGS) entry which is preliminary data.</text>
</comment>
<feature type="transmembrane region" description="Helical" evidence="1">
    <location>
        <begin position="56"/>
        <end position="76"/>
    </location>
</feature>
<evidence type="ECO:0000313" key="2">
    <source>
        <dbReference type="EMBL" id="ORZ35129.1"/>
    </source>
</evidence>
<protein>
    <submittedName>
        <fullName evidence="2">Uncharacterized protein</fullName>
    </submittedName>
</protein>
<evidence type="ECO:0000256" key="1">
    <source>
        <dbReference type="SAM" id="Phobius"/>
    </source>
</evidence>
<feature type="transmembrane region" description="Helical" evidence="1">
    <location>
        <begin position="88"/>
        <end position="107"/>
    </location>
</feature>
<feature type="transmembrane region" description="Helical" evidence="1">
    <location>
        <begin position="127"/>
        <end position="146"/>
    </location>
</feature>
<feature type="transmembrane region" description="Helical" evidence="1">
    <location>
        <begin position="166"/>
        <end position="186"/>
    </location>
</feature>
<keyword evidence="1" id="KW-0472">Membrane</keyword>
<gene>
    <name evidence="2" type="ORF">BCR44DRAFT_1435156</name>
</gene>
<dbReference type="AlphaFoldDB" id="A0A1Y2HKP6"/>
<keyword evidence="3" id="KW-1185">Reference proteome</keyword>
<sequence length="255" mass="27856">MSDANASNSTDVVVGGEETVCVLIAIFFVGTNITFHLAALWTCLMYIRNRAPTRAYFMGTAVVATIRCIEVFLGAAAVTHSESSVPMAMTKAFFSAVSHSTLLLIHVRRVQSMAHHSLDQDSTFRRLFLVFVVLVFISVITLLWSVADTILPLTLQTQVTSYTVTLGNIASATLVNLTHVILLLYAMSIQYQETRSPTLLVKPALMWWTGAMFGLACLGNTVAVGLCAIDPLFDPQWGLSNLMIGVQTHAFTTYV</sequence>
<organism evidence="2 3">
    <name type="scientific">Catenaria anguillulae PL171</name>
    <dbReference type="NCBI Taxonomy" id="765915"/>
    <lineage>
        <taxon>Eukaryota</taxon>
        <taxon>Fungi</taxon>
        <taxon>Fungi incertae sedis</taxon>
        <taxon>Blastocladiomycota</taxon>
        <taxon>Blastocladiomycetes</taxon>
        <taxon>Blastocladiales</taxon>
        <taxon>Catenariaceae</taxon>
        <taxon>Catenaria</taxon>
    </lineage>
</organism>